<reference evidence="1 2" key="1">
    <citation type="submission" date="2024-09" db="EMBL/GenBank/DDBJ databases">
        <authorList>
            <person name="Sun Q."/>
            <person name="Mori K."/>
        </authorList>
    </citation>
    <scope>NUCLEOTIDE SEQUENCE [LARGE SCALE GENOMIC DNA]</scope>
    <source>
        <strain evidence="1 2">CCM 7706</strain>
    </source>
</reference>
<evidence type="ECO:0000313" key="2">
    <source>
        <dbReference type="Proteomes" id="UP001589798"/>
    </source>
</evidence>
<evidence type="ECO:0008006" key="3">
    <source>
        <dbReference type="Google" id="ProtNLM"/>
    </source>
</evidence>
<dbReference type="RefSeq" id="WP_379488187.1">
    <property type="nucleotide sequence ID" value="NZ_JBHLWK010000017.1"/>
</dbReference>
<dbReference type="EMBL" id="JBHLWK010000017">
    <property type="protein sequence ID" value="MFC0205455.1"/>
    <property type="molecule type" value="Genomic_DNA"/>
</dbReference>
<evidence type="ECO:0000313" key="1">
    <source>
        <dbReference type="EMBL" id="MFC0205455.1"/>
    </source>
</evidence>
<dbReference type="Proteomes" id="UP001589798">
    <property type="component" value="Unassembled WGS sequence"/>
</dbReference>
<keyword evidence="2" id="KW-1185">Reference proteome</keyword>
<sequence>MQMRAHHPELWREVDRQAAHVPAVYGGMDLTAMPERFTVEGAGEAMPGLEAMQAQVLADASLVEMMAAYTLTGDPVADAYAARMDEIGFRPLVAMLERACTQGLGAVPEAPPELGTFLAEMERTPDWIDMDLVHRGARLERNQYAHLVPFAIRGAFLATFMNRYSALPMALTGNLSDKLAARRVHETATFFTLTVMPGALGRHGAAFKAAAMVRLMHATVRVNVMRRPGTWDPAVYGVPIPQVDQMPAGQIGSLLIAARALRESRGFTEDERARIEIARYRCFLLGLPRALLGETPAEIVRLMVARQTTLRSAFDDATCGVLVRGTLDAELARDPTPVGLVDSQLERSFAKAFFIRHFLNGDSARAAAMGVRYTALDRHFALLAALRIFTRLRFYAALAEIPVVRDVADRRLVGKLAGLLRRYGRAQFGSDGAAMRSAHG</sequence>
<dbReference type="PANTHER" id="PTHR37539">
    <property type="entry name" value="SECRETED PROTEIN-RELATED"/>
    <property type="match status" value="1"/>
</dbReference>
<accession>A0ABV6CYJ4</accession>
<protein>
    <recommendedName>
        <fullName evidence="3">DUF2236 domain-containing protein</fullName>
    </recommendedName>
</protein>
<comment type="caution">
    <text evidence="1">The sequence shown here is derived from an EMBL/GenBank/DDBJ whole genome shotgun (WGS) entry which is preliminary data.</text>
</comment>
<name>A0ABV6CYJ4_9SPHN</name>
<dbReference type="PANTHER" id="PTHR37539:SF1">
    <property type="entry name" value="ER-BOUND OXYGENASE MPAB_MPAB'_RUBBER OXYGENASE CATALYTIC DOMAIN-CONTAINING PROTEIN"/>
    <property type="match status" value="1"/>
</dbReference>
<gene>
    <name evidence="1" type="ORF">ACFFJC_14415</name>
</gene>
<dbReference type="InterPro" id="IPR037473">
    <property type="entry name" value="Lcp-like"/>
</dbReference>
<proteinExistence type="predicted"/>
<organism evidence="1 2">
    <name type="scientific">Novosphingobium soli</name>
    <dbReference type="NCBI Taxonomy" id="574956"/>
    <lineage>
        <taxon>Bacteria</taxon>
        <taxon>Pseudomonadati</taxon>
        <taxon>Pseudomonadota</taxon>
        <taxon>Alphaproteobacteria</taxon>
        <taxon>Sphingomonadales</taxon>
        <taxon>Sphingomonadaceae</taxon>
        <taxon>Novosphingobium</taxon>
    </lineage>
</organism>